<dbReference type="GO" id="GO:0005634">
    <property type="term" value="C:nucleus"/>
    <property type="evidence" value="ECO:0007669"/>
    <property type="project" value="UniProtKB-SubCell"/>
</dbReference>
<feature type="region of interest" description="Disordered" evidence="6">
    <location>
        <begin position="58"/>
        <end position="215"/>
    </location>
</feature>
<dbReference type="OrthoDB" id="1232at2759"/>
<comment type="similarity">
    <text evidence="2">Belongs to the NGG1 family.</text>
</comment>
<dbReference type="Pfam" id="PF10198">
    <property type="entry name" value="Ada3"/>
    <property type="match status" value="1"/>
</dbReference>
<feature type="compositionally biased region" description="Basic and acidic residues" evidence="6">
    <location>
        <begin position="656"/>
        <end position="669"/>
    </location>
</feature>
<keyword evidence="4" id="KW-0804">Transcription</keyword>
<dbReference type="GO" id="GO:0000124">
    <property type="term" value="C:SAGA complex"/>
    <property type="evidence" value="ECO:0007669"/>
    <property type="project" value="TreeGrafter"/>
</dbReference>
<sequence>MASKLSSFHPPVPISTTLLKNGPDNVPSVEELERLQAELMQVKQRALDRARKAKEDLKTLEESMHRMTEREKGKYKAIERVKRERDSATPMLDADDIRGSGAYSGGSLKSRGNAVTGSGIPSSSRSSVDPRRSAADELLKKKKKKRKREGGDSDVEPDLQRPRKISPPVVQTHPVASKAPKPLISSTLPNNKNTSGPDFSVPPSIQLLPERPPIPPPPIPGPSKPIEVTEDFTKTKQPSQQVTIGTFYSSIEPYIRNIKEEDVGYLEYTGDEVEPYVMPKLGRHYLEVWEDQDQGLLPTPSILLEPQVAPPSYYAAPMPKWDPSTLSDTDLTLEEKGHGPLTDRVISALLPNPDSSWKGVKAAEDAMEGRPGGSGAAAARRERLNVTDLETRIMDTMRYHGLLDFVPDFSEKVDDPIATALRQAQRELRRVVATNKARKARLISIARDRLGYQEYLEARDSIDKNITTLYAKLQKKDTPKLSKKKKKPLQGAAAAAAAQAAANRDAAAAAAAGGSVGPEDPPPIPALAPCPAALGLTPDEDNKLTVNEQLKNLVETRRRWVDMVGAIFDEKERENPGRIYGLPKESVFQGVYEEVEALLAAQGHGHKPETSAGAAINGAASSSSTASSTTVTTNGTHHGLAARNHYLHANGNGNLKGKERARSDAMDIG</sequence>
<evidence type="ECO:0000256" key="1">
    <source>
        <dbReference type="ARBA" id="ARBA00004123"/>
    </source>
</evidence>
<dbReference type="PANTHER" id="PTHR13556">
    <property type="entry name" value="TRANSCRIPTIONAL ADAPTER 3-RELATED"/>
    <property type="match status" value="1"/>
</dbReference>
<feature type="compositionally biased region" description="Basic and acidic residues" evidence="6">
    <location>
        <begin position="128"/>
        <end position="139"/>
    </location>
</feature>
<dbReference type="GO" id="GO:0006357">
    <property type="term" value="P:regulation of transcription by RNA polymerase II"/>
    <property type="evidence" value="ECO:0007669"/>
    <property type="project" value="TreeGrafter"/>
</dbReference>
<gene>
    <name evidence="7" type="ORF">CVT26_001780</name>
</gene>
<feature type="region of interest" description="Disordered" evidence="6">
    <location>
        <begin position="512"/>
        <end position="539"/>
    </location>
</feature>
<dbReference type="STRING" id="231916.A0A409VTD3"/>
<protein>
    <recommendedName>
        <fullName evidence="9">Transcriptional adapter 3</fullName>
    </recommendedName>
</protein>
<evidence type="ECO:0000313" key="8">
    <source>
        <dbReference type="Proteomes" id="UP000284706"/>
    </source>
</evidence>
<feature type="region of interest" description="Disordered" evidence="6">
    <location>
        <begin position="606"/>
        <end position="669"/>
    </location>
</feature>
<feature type="region of interest" description="Disordered" evidence="6">
    <location>
        <begin position="1"/>
        <end position="25"/>
    </location>
</feature>
<organism evidence="7 8">
    <name type="scientific">Gymnopilus dilepis</name>
    <dbReference type="NCBI Taxonomy" id="231916"/>
    <lineage>
        <taxon>Eukaryota</taxon>
        <taxon>Fungi</taxon>
        <taxon>Dikarya</taxon>
        <taxon>Basidiomycota</taxon>
        <taxon>Agaricomycotina</taxon>
        <taxon>Agaricomycetes</taxon>
        <taxon>Agaricomycetidae</taxon>
        <taxon>Agaricales</taxon>
        <taxon>Agaricineae</taxon>
        <taxon>Hymenogastraceae</taxon>
        <taxon>Gymnopilus</taxon>
    </lineage>
</organism>
<dbReference type="InParanoid" id="A0A409VTD3"/>
<evidence type="ECO:0008006" key="9">
    <source>
        <dbReference type="Google" id="ProtNLM"/>
    </source>
</evidence>
<dbReference type="GO" id="GO:0003713">
    <property type="term" value="F:transcription coactivator activity"/>
    <property type="evidence" value="ECO:0007669"/>
    <property type="project" value="TreeGrafter"/>
</dbReference>
<dbReference type="EMBL" id="NHYE01005570">
    <property type="protein sequence ID" value="PPQ69522.1"/>
    <property type="molecule type" value="Genomic_DNA"/>
</dbReference>
<proteinExistence type="inferred from homology"/>
<keyword evidence="3" id="KW-0805">Transcription regulation</keyword>
<dbReference type="AlphaFoldDB" id="A0A409VTD3"/>
<evidence type="ECO:0000256" key="4">
    <source>
        <dbReference type="ARBA" id="ARBA00023163"/>
    </source>
</evidence>
<evidence type="ECO:0000256" key="3">
    <source>
        <dbReference type="ARBA" id="ARBA00023015"/>
    </source>
</evidence>
<feature type="compositionally biased region" description="Low complexity" evidence="6">
    <location>
        <begin position="610"/>
        <end position="636"/>
    </location>
</feature>
<dbReference type="PANTHER" id="PTHR13556:SF2">
    <property type="entry name" value="TRANSCRIPTIONAL ADAPTER 3"/>
    <property type="match status" value="1"/>
</dbReference>
<name>A0A409VTD3_9AGAR</name>
<feature type="compositionally biased region" description="Basic and acidic residues" evidence="6">
    <location>
        <begin position="58"/>
        <end position="87"/>
    </location>
</feature>
<evidence type="ECO:0000256" key="2">
    <source>
        <dbReference type="ARBA" id="ARBA00005330"/>
    </source>
</evidence>
<keyword evidence="5" id="KW-0539">Nucleus</keyword>
<comment type="subcellular location">
    <subcellularLocation>
        <location evidence="1">Nucleus</location>
    </subcellularLocation>
</comment>
<comment type="caution">
    <text evidence="7">The sequence shown here is derived from an EMBL/GenBank/DDBJ whole genome shotgun (WGS) entry which is preliminary data.</text>
</comment>
<reference evidence="7 8" key="1">
    <citation type="journal article" date="2018" name="Evol. Lett.">
        <title>Horizontal gene cluster transfer increased hallucinogenic mushroom diversity.</title>
        <authorList>
            <person name="Reynolds H.T."/>
            <person name="Vijayakumar V."/>
            <person name="Gluck-Thaler E."/>
            <person name="Korotkin H.B."/>
            <person name="Matheny P.B."/>
            <person name="Slot J.C."/>
        </authorList>
    </citation>
    <scope>NUCLEOTIDE SEQUENCE [LARGE SCALE GENOMIC DNA]</scope>
    <source>
        <strain evidence="7 8">SRW20</strain>
    </source>
</reference>
<feature type="compositionally biased region" description="Pro residues" evidence="6">
    <location>
        <begin position="519"/>
        <end position="528"/>
    </location>
</feature>
<evidence type="ECO:0000256" key="6">
    <source>
        <dbReference type="SAM" id="MobiDB-lite"/>
    </source>
</evidence>
<evidence type="ECO:0000256" key="5">
    <source>
        <dbReference type="ARBA" id="ARBA00023242"/>
    </source>
</evidence>
<feature type="compositionally biased region" description="Polar residues" evidence="6">
    <location>
        <begin position="184"/>
        <end position="197"/>
    </location>
</feature>
<accession>A0A409VTD3</accession>
<dbReference type="Proteomes" id="UP000284706">
    <property type="component" value="Unassembled WGS sequence"/>
</dbReference>
<keyword evidence="8" id="KW-1185">Reference proteome</keyword>
<evidence type="ECO:0000313" key="7">
    <source>
        <dbReference type="EMBL" id="PPQ69522.1"/>
    </source>
</evidence>
<dbReference type="InterPro" id="IPR019340">
    <property type="entry name" value="Histone_AcTrfase_su3"/>
</dbReference>